<dbReference type="Proteomes" id="UP000014227">
    <property type="component" value="Chromosome I"/>
</dbReference>
<evidence type="ECO:0000313" key="3">
    <source>
        <dbReference type="Proteomes" id="UP000014227"/>
    </source>
</evidence>
<dbReference type="InParanoid" id="S0EXF2"/>
<dbReference type="KEGG" id="ccz:CCALI_02806"/>
<evidence type="ECO:0008006" key="4">
    <source>
        <dbReference type="Google" id="ProtNLM"/>
    </source>
</evidence>
<evidence type="ECO:0000313" key="2">
    <source>
        <dbReference type="EMBL" id="CCW36591.1"/>
    </source>
</evidence>
<feature type="signal peptide" evidence="1">
    <location>
        <begin position="1"/>
        <end position="25"/>
    </location>
</feature>
<organism evidence="2 3">
    <name type="scientific">Chthonomonas calidirosea (strain DSM 23976 / ICMP 18418 / T49)</name>
    <dbReference type="NCBI Taxonomy" id="1303518"/>
    <lineage>
        <taxon>Bacteria</taxon>
        <taxon>Bacillati</taxon>
        <taxon>Armatimonadota</taxon>
        <taxon>Chthonomonadia</taxon>
        <taxon>Chthonomonadales</taxon>
        <taxon>Chthonomonadaceae</taxon>
        <taxon>Chthonomonas</taxon>
    </lineage>
</organism>
<evidence type="ECO:0000256" key="1">
    <source>
        <dbReference type="SAM" id="SignalP"/>
    </source>
</evidence>
<reference evidence="3" key="1">
    <citation type="submission" date="2013-03" db="EMBL/GenBank/DDBJ databases">
        <title>Genome sequence of Chthonomonas calidirosea, the first sequenced genome from the Armatimonadetes phylum (formally candidate division OP10).</title>
        <authorList>
            <person name="Lee K.C.Y."/>
            <person name="Morgan X.C."/>
            <person name="Dunfield P.F."/>
            <person name="Tamas I."/>
            <person name="Houghton K.M."/>
            <person name="Vyssotski M."/>
            <person name="Ryan J.L.J."/>
            <person name="Lagutin K."/>
            <person name="McDonald I.R."/>
            <person name="Stott M.B."/>
        </authorList>
    </citation>
    <scope>NUCLEOTIDE SEQUENCE [LARGE SCALE GENOMIC DNA]</scope>
    <source>
        <strain evidence="3">DSM 23976 / ICMP 18418 / T49</strain>
    </source>
</reference>
<sequence>MSLRTVCLGMALSCLIGTTALVARAQDTSQTQGAGDQMVTLAYKFEKGATVTMKTVAHVMAADGSSQVTYTTTAQRVVKEVKPDGSVVITVTPGSASVDLGSGPQPTPPPPPFSVTFDKQGRLVMVGEKKEDDTSPIVPQAAALLEASVHVVLPDHPVKPGDTWQSTFDNPLVKGKQVTLKDTYDGMVVYQGRNCWKVEQTLEAATDDMGTMMTVKTTVYMNPTDGSTVYAKSSLKNLPTLNYGPISWESETTLVADTGNKNADGSAKP</sequence>
<feature type="chain" id="PRO_5004485868" description="DUF4412 domain-containing protein" evidence="1">
    <location>
        <begin position="26"/>
        <end position="269"/>
    </location>
</feature>
<keyword evidence="1" id="KW-0732">Signal</keyword>
<keyword evidence="3" id="KW-1185">Reference proteome</keyword>
<dbReference type="RefSeq" id="WP_016484096.1">
    <property type="nucleotide sequence ID" value="NC_021487.1"/>
</dbReference>
<dbReference type="EMBL" id="HF951689">
    <property type="protein sequence ID" value="CCW36591.1"/>
    <property type="molecule type" value="Genomic_DNA"/>
</dbReference>
<proteinExistence type="predicted"/>
<dbReference type="AlphaFoldDB" id="S0EXF2"/>
<dbReference type="HOGENOM" id="CLU_1033253_0_0_0"/>
<name>S0EXF2_CHTCT</name>
<accession>S0EXF2</accession>
<dbReference type="STRING" id="454171.CP488_01282"/>
<dbReference type="PATRIC" id="fig|1303518.3.peg.2910"/>
<protein>
    <recommendedName>
        <fullName evidence="4">DUF4412 domain-containing protein</fullName>
    </recommendedName>
</protein>
<gene>
    <name evidence="2" type="ORF">CCALI_02806</name>
</gene>